<reference evidence="2 3" key="1">
    <citation type="journal article" date="2023" name="Sci. Data">
        <title>Genome assembly of the Korean intertidal mud-creeper Batillaria attramentaria.</title>
        <authorList>
            <person name="Patra A.K."/>
            <person name="Ho P.T."/>
            <person name="Jun S."/>
            <person name="Lee S.J."/>
            <person name="Kim Y."/>
            <person name="Won Y.J."/>
        </authorList>
    </citation>
    <scope>NUCLEOTIDE SEQUENCE [LARGE SCALE GENOMIC DNA]</scope>
    <source>
        <strain evidence="2">Wonlab-2016</strain>
    </source>
</reference>
<dbReference type="EMBL" id="JACVVK020000005">
    <property type="protein sequence ID" value="KAK7506829.1"/>
    <property type="molecule type" value="Genomic_DNA"/>
</dbReference>
<evidence type="ECO:0000313" key="2">
    <source>
        <dbReference type="EMBL" id="KAK7506829.1"/>
    </source>
</evidence>
<keyword evidence="3" id="KW-1185">Reference proteome</keyword>
<dbReference type="Proteomes" id="UP001519460">
    <property type="component" value="Unassembled WGS sequence"/>
</dbReference>
<evidence type="ECO:0000256" key="1">
    <source>
        <dbReference type="SAM" id="MobiDB-lite"/>
    </source>
</evidence>
<comment type="caution">
    <text evidence="2">The sequence shown here is derived from an EMBL/GenBank/DDBJ whole genome shotgun (WGS) entry which is preliminary data.</text>
</comment>
<feature type="compositionally biased region" description="Polar residues" evidence="1">
    <location>
        <begin position="31"/>
        <end position="42"/>
    </location>
</feature>
<feature type="compositionally biased region" description="Basic and acidic residues" evidence="1">
    <location>
        <begin position="43"/>
        <end position="56"/>
    </location>
</feature>
<proteinExistence type="predicted"/>
<organism evidence="2 3">
    <name type="scientific">Batillaria attramentaria</name>
    <dbReference type="NCBI Taxonomy" id="370345"/>
    <lineage>
        <taxon>Eukaryota</taxon>
        <taxon>Metazoa</taxon>
        <taxon>Spiralia</taxon>
        <taxon>Lophotrochozoa</taxon>
        <taxon>Mollusca</taxon>
        <taxon>Gastropoda</taxon>
        <taxon>Caenogastropoda</taxon>
        <taxon>Sorbeoconcha</taxon>
        <taxon>Cerithioidea</taxon>
        <taxon>Batillariidae</taxon>
        <taxon>Batillaria</taxon>
    </lineage>
</organism>
<sequence length="259" mass="28465">MQHLLEQKPSSFLQEEFVDFKQAVTPPARTEFQNSSENQPVDNHTDSVRSPRDKFVPEGLDFANSRTSATMSSPRDKFVPEGLDFANSRTSATMSSPRDKFVPEGLDFANSRTSATMSSPRDKFVPEGLDFANSRTSATMSSPRDKFVPEGLDFANSRTSATMSSPRDKFVPEGLDFANSRTSATMSSPDQWVLSESPCRYRVFAISRLTKSPVGNHTEFVPVSVVKYLLISIMFSQNLAFVSTSDSTAIGRLSTAAAA</sequence>
<feature type="non-terminal residue" evidence="2">
    <location>
        <position position="259"/>
    </location>
</feature>
<protein>
    <submittedName>
        <fullName evidence="2">Uncharacterized protein</fullName>
    </submittedName>
</protein>
<dbReference type="AlphaFoldDB" id="A0ABD0M5Z6"/>
<feature type="region of interest" description="Disordered" evidence="1">
    <location>
        <begin position="24"/>
        <end position="58"/>
    </location>
</feature>
<evidence type="ECO:0000313" key="3">
    <source>
        <dbReference type="Proteomes" id="UP001519460"/>
    </source>
</evidence>
<gene>
    <name evidence="2" type="ORF">BaRGS_00001680</name>
</gene>
<accession>A0ABD0M5Z6</accession>
<name>A0ABD0M5Z6_9CAEN</name>